<organism evidence="2 3">
    <name type="scientific">Algoriphagus aquatilis</name>
    <dbReference type="NCBI Taxonomy" id="490186"/>
    <lineage>
        <taxon>Bacteria</taxon>
        <taxon>Pseudomonadati</taxon>
        <taxon>Bacteroidota</taxon>
        <taxon>Cytophagia</taxon>
        <taxon>Cytophagales</taxon>
        <taxon>Cyclobacteriaceae</taxon>
        <taxon>Algoriphagus</taxon>
    </lineage>
</organism>
<feature type="domain" description="Putative auto-transporter adhesin head GIN" evidence="1">
    <location>
        <begin position="40"/>
        <end position="220"/>
    </location>
</feature>
<dbReference type="PANTHER" id="PTHR39200">
    <property type="entry name" value="HYPOTHETICAL EXPORTED PROTEIN"/>
    <property type="match status" value="1"/>
</dbReference>
<dbReference type="PANTHER" id="PTHR39200:SF1">
    <property type="entry name" value="AUTO-TRANSPORTER ADHESIN HEAD GIN DOMAIN-CONTAINING PROTEIN-RELATED"/>
    <property type="match status" value="1"/>
</dbReference>
<evidence type="ECO:0000259" key="1">
    <source>
        <dbReference type="Pfam" id="PF10988"/>
    </source>
</evidence>
<dbReference type="Gene3D" id="2.160.20.120">
    <property type="match status" value="1"/>
</dbReference>
<keyword evidence="3" id="KW-1185">Reference proteome</keyword>
<gene>
    <name evidence="2" type="ORF">ACFPIK_04205</name>
</gene>
<reference evidence="3" key="1">
    <citation type="journal article" date="2019" name="Int. J. Syst. Evol. Microbiol.">
        <title>The Global Catalogue of Microorganisms (GCM) 10K type strain sequencing project: providing services to taxonomists for standard genome sequencing and annotation.</title>
        <authorList>
            <consortium name="The Broad Institute Genomics Platform"/>
            <consortium name="The Broad Institute Genome Sequencing Center for Infectious Disease"/>
            <person name="Wu L."/>
            <person name="Ma J."/>
        </authorList>
    </citation>
    <scope>NUCLEOTIDE SEQUENCE [LARGE SCALE GENOMIC DNA]</scope>
    <source>
        <strain evidence="3">CGMCC 1.7030</strain>
    </source>
</reference>
<dbReference type="InterPro" id="IPR021255">
    <property type="entry name" value="DUF2807"/>
</dbReference>
<dbReference type="EMBL" id="JBHSKS010000002">
    <property type="protein sequence ID" value="MFC5190956.1"/>
    <property type="molecule type" value="Genomic_DNA"/>
</dbReference>
<evidence type="ECO:0000313" key="3">
    <source>
        <dbReference type="Proteomes" id="UP001596163"/>
    </source>
</evidence>
<dbReference type="Proteomes" id="UP001596163">
    <property type="component" value="Unassembled WGS sequence"/>
</dbReference>
<accession>A0ABW0BTG8</accession>
<name>A0ABW0BTG8_9BACT</name>
<proteinExistence type="predicted"/>
<dbReference type="PROSITE" id="PS51257">
    <property type="entry name" value="PROKAR_LIPOPROTEIN"/>
    <property type="match status" value="1"/>
</dbReference>
<sequence length="237" mass="25967">MKSGFFLYLFAGLALISCRPNENGSDNRFSEEKNIEGVSRLQINGVFNLQLTQSDQESLTIDGSPELAEKLKITQEGDLLILEMEEFNTGFFDKKELKVNLAISNLEEFQFDGVGNIQTTGTFIVDRVKILGEGVGNIEMDFQTENLDADLNMVGKMTLRGKSTKVTLQNEGIGNIDASQLIAQEMEVKSSGIGKMDVHCEGNLSMVVEGIGKVTYSGNPKVIKKEISGIGKVEAKE</sequence>
<dbReference type="Pfam" id="PF10988">
    <property type="entry name" value="DUF2807"/>
    <property type="match status" value="1"/>
</dbReference>
<evidence type="ECO:0000313" key="2">
    <source>
        <dbReference type="EMBL" id="MFC5190956.1"/>
    </source>
</evidence>
<comment type="caution">
    <text evidence="2">The sequence shown here is derived from an EMBL/GenBank/DDBJ whole genome shotgun (WGS) entry which is preliminary data.</text>
</comment>
<protein>
    <submittedName>
        <fullName evidence="2">Head GIN domain-containing protein</fullName>
    </submittedName>
</protein>
<dbReference type="RefSeq" id="WP_377912534.1">
    <property type="nucleotide sequence ID" value="NZ_JBHSKS010000002.1"/>
</dbReference>